<organism evidence="2 3">
    <name type="scientific">Ascodesmis nigricans</name>
    <dbReference type="NCBI Taxonomy" id="341454"/>
    <lineage>
        <taxon>Eukaryota</taxon>
        <taxon>Fungi</taxon>
        <taxon>Dikarya</taxon>
        <taxon>Ascomycota</taxon>
        <taxon>Pezizomycotina</taxon>
        <taxon>Pezizomycetes</taxon>
        <taxon>Pezizales</taxon>
        <taxon>Ascodesmidaceae</taxon>
        <taxon>Ascodesmis</taxon>
    </lineage>
</organism>
<feature type="binding site" evidence="1">
    <location>
        <position position="140"/>
    </location>
    <ligand>
        <name>substrate</name>
    </ligand>
</feature>
<dbReference type="Gene3D" id="3.50.30.40">
    <property type="entry name" value="Ribonuclease E inhibitor RraA/RraA-like"/>
    <property type="match status" value="1"/>
</dbReference>
<keyword evidence="3" id="KW-1185">Reference proteome</keyword>
<dbReference type="GO" id="GO:0008948">
    <property type="term" value="F:oxaloacetate decarboxylase activity"/>
    <property type="evidence" value="ECO:0007669"/>
    <property type="project" value="TreeGrafter"/>
</dbReference>
<dbReference type="InParanoid" id="A0A4V3SJ04"/>
<reference evidence="2 3" key="1">
    <citation type="submission" date="2019-04" db="EMBL/GenBank/DDBJ databases">
        <title>Comparative genomics and transcriptomics to analyze fruiting body development in filamentous ascomycetes.</title>
        <authorList>
            <consortium name="DOE Joint Genome Institute"/>
            <person name="Lutkenhaus R."/>
            <person name="Traeger S."/>
            <person name="Breuer J."/>
            <person name="Kuo A."/>
            <person name="Lipzen A."/>
            <person name="Pangilinan J."/>
            <person name="Dilworth D."/>
            <person name="Sandor L."/>
            <person name="Poggeler S."/>
            <person name="Barry K."/>
            <person name="Grigoriev I.V."/>
            <person name="Nowrousian M."/>
        </authorList>
    </citation>
    <scope>NUCLEOTIDE SEQUENCE [LARGE SCALE GENOMIC DNA]</scope>
    <source>
        <strain evidence="2 3">CBS 389.68</strain>
    </source>
</reference>
<dbReference type="STRING" id="341454.A0A4V3SJ04"/>
<evidence type="ECO:0000313" key="3">
    <source>
        <dbReference type="Proteomes" id="UP000298138"/>
    </source>
</evidence>
<evidence type="ECO:0000256" key="1">
    <source>
        <dbReference type="PIRSR" id="PIRSR605493-1"/>
    </source>
</evidence>
<dbReference type="PANTHER" id="PTHR33254">
    <property type="entry name" value="4-HYDROXY-4-METHYL-2-OXOGLUTARATE ALDOLASE 3-RELATED"/>
    <property type="match status" value="1"/>
</dbReference>
<accession>A0A4V3SJ04</accession>
<dbReference type="AlphaFoldDB" id="A0A4V3SJ04"/>
<keyword evidence="1" id="KW-0460">Magnesium</keyword>
<feature type="binding site" evidence="1">
    <location>
        <begin position="118"/>
        <end position="121"/>
    </location>
    <ligand>
        <name>substrate</name>
    </ligand>
</feature>
<dbReference type="InterPro" id="IPR036704">
    <property type="entry name" value="RraA/RraA-like_sf"/>
</dbReference>
<gene>
    <name evidence="2" type="ORF">EX30DRAFT_340048</name>
</gene>
<dbReference type="PANTHER" id="PTHR33254:SF4">
    <property type="entry name" value="4-HYDROXY-4-METHYL-2-OXOGLUTARATE ALDOLASE 3-RELATED"/>
    <property type="match status" value="1"/>
</dbReference>
<dbReference type="InterPro" id="IPR005493">
    <property type="entry name" value="RraA/RraA-like"/>
</dbReference>
<dbReference type="OrthoDB" id="1476984at2759"/>
<evidence type="ECO:0000313" key="2">
    <source>
        <dbReference type="EMBL" id="TGZ82155.1"/>
    </source>
</evidence>
<name>A0A4V3SJ04_9PEZI</name>
<dbReference type="SUPFAM" id="SSF89562">
    <property type="entry name" value="RraA-like"/>
    <property type="match status" value="1"/>
</dbReference>
<keyword evidence="1" id="KW-0479">Metal-binding</keyword>
<dbReference type="Pfam" id="PF03737">
    <property type="entry name" value="RraA-like"/>
    <property type="match status" value="1"/>
</dbReference>
<feature type="binding site" evidence="1">
    <location>
        <position position="141"/>
    </location>
    <ligand>
        <name>Mg(2+)</name>
        <dbReference type="ChEBI" id="CHEBI:18420"/>
    </ligand>
</feature>
<dbReference type="GO" id="GO:0047443">
    <property type="term" value="F:4-hydroxy-4-methyl-2-oxoglutarate aldolase activity"/>
    <property type="evidence" value="ECO:0007669"/>
    <property type="project" value="TreeGrafter"/>
</dbReference>
<dbReference type="Proteomes" id="UP000298138">
    <property type="component" value="Unassembled WGS sequence"/>
</dbReference>
<dbReference type="GO" id="GO:0046872">
    <property type="term" value="F:metal ion binding"/>
    <property type="evidence" value="ECO:0007669"/>
    <property type="project" value="UniProtKB-KW"/>
</dbReference>
<dbReference type="EMBL" id="ML220116">
    <property type="protein sequence ID" value="TGZ82155.1"/>
    <property type="molecule type" value="Genomic_DNA"/>
</dbReference>
<sequence>MSPTSPIPIPILTLSKHLRTLRTSNYKSADICDALLSLNVTHSGFLADLHLRNASTSPTYPLVALASTIRFAPKFPPPVDAKLPGHPADLCTAPSDSLPEPRIAVIKQPYNQRCAVLGGLVALRLQKRGIVGAVIHGRARDIGELPIPVWSKGVSCVGAGAETVPVEVGGEVEMMGVVVDEGDVVFADEEGVVVIPIMHLEQVVKRLPGLGERDAKVLEEVKEGMALGSAIKKWRK</sequence>
<dbReference type="CDD" id="cd16841">
    <property type="entry name" value="RraA_family"/>
    <property type="match status" value="1"/>
</dbReference>
<comment type="cofactor">
    <cofactor evidence="1">
        <name>Mg(2+)</name>
        <dbReference type="ChEBI" id="CHEBI:18420"/>
    </cofactor>
</comment>
<proteinExistence type="predicted"/>
<protein>
    <submittedName>
        <fullName evidence="2">RraA-like protein</fullName>
    </submittedName>
</protein>